<dbReference type="InterPro" id="IPR002156">
    <property type="entry name" value="RNaseH_domain"/>
</dbReference>
<comment type="caution">
    <text evidence="6">The sequence shown here is derived from an EMBL/GenBank/DDBJ whole genome shotgun (WGS) entry which is preliminary data.</text>
</comment>
<feature type="compositionally biased region" description="Low complexity" evidence="4">
    <location>
        <begin position="152"/>
        <end position="164"/>
    </location>
</feature>
<feature type="active site" description="Tele-phosphohistidine intermediate" evidence="1">
    <location>
        <position position="183"/>
    </location>
</feature>
<dbReference type="SUPFAM" id="SSF53098">
    <property type="entry name" value="Ribonuclease H-like"/>
    <property type="match status" value="1"/>
</dbReference>
<dbReference type="InterPro" id="IPR012337">
    <property type="entry name" value="RNaseH-like_sf"/>
</dbReference>
<protein>
    <submittedName>
        <fullName evidence="6">Bifunctional RNase H/acid phosphatase</fullName>
    </submittedName>
</protein>
<name>A0A1A3NA41_MYCAS</name>
<dbReference type="PANTHER" id="PTHR48100">
    <property type="entry name" value="BROAD-SPECIFICITY PHOSPHATASE YOR283W-RELATED"/>
    <property type="match status" value="1"/>
</dbReference>
<dbReference type="AlphaFoldDB" id="A0A1A3NA41"/>
<dbReference type="PROSITE" id="PS50879">
    <property type="entry name" value="RNASE_H_1"/>
    <property type="match status" value="1"/>
</dbReference>
<dbReference type="EMBL" id="LZLQ01000051">
    <property type="protein sequence ID" value="OBK17232.1"/>
    <property type="molecule type" value="Genomic_DNA"/>
</dbReference>
<feature type="active site" description="Proton donor/acceptor; for phosphatase activity" evidence="1">
    <location>
        <position position="257"/>
    </location>
</feature>
<dbReference type="PANTHER" id="PTHR48100:SF1">
    <property type="entry name" value="HISTIDINE PHOSPHATASE FAMILY PROTEIN-RELATED"/>
    <property type="match status" value="1"/>
</dbReference>
<sequence length="375" mass="40700">MKVVIEADGGSRGNPGPAGYGAVVWTADRRTVLAESKQAIGRATNNVAEYRGLIAGLDDALHLGATEVSVLMDSKLVVEQMAGRWKVKHPDLVELHTQAQRLASQFRRITYSWIPRAQNAYADRLANDAMDAATQADRRVDKVSVPVTDAARAAAAERPAETTTGPGWTGASGTPTRLLLLRHGQTELSVQRRYSGRGNPPLNEVGWRQAGLAARYLTQRRGIAAVVSSPLQRAHDTATTAARALGLDVTVDEDLIETDFGAWEGLTFAEAAARDPDLHRRWLYDTGTLPPGGESFDDVLRRVRRSRDRIVAAHEGKNVLVVSHVTPIKLLLRMALDAGSGILYRLHLDLASLSIAEFYSDGASSVRLVNQTGYL</sequence>
<proteinExistence type="predicted"/>
<dbReference type="Pfam" id="PF13456">
    <property type="entry name" value="RVT_3"/>
    <property type="match status" value="1"/>
</dbReference>
<dbReference type="InterPro" id="IPR050275">
    <property type="entry name" value="PGM_Phosphatase"/>
</dbReference>
<feature type="binding site" evidence="3">
    <location>
        <position position="233"/>
    </location>
    <ligand>
        <name>substrate</name>
    </ligand>
</feature>
<dbReference type="CDD" id="cd07067">
    <property type="entry name" value="HP_PGM_like"/>
    <property type="match status" value="1"/>
</dbReference>
<dbReference type="InterPro" id="IPR014636">
    <property type="entry name" value="RNaseH/PGlycerate_mutase"/>
</dbReference>
<accession>A0A1A3NA41</accession>
<feature type="domain" description="RNase H type-1" evidence="5">
    <location>
        <begin position="1"/>
        <end position="139"/>
    </location>
</feature>
<dbReference type="GO" id="GO:0004523">
    <property type="term" value="F:RNA-DNA hybrid ribonuclease activity"/>
    <property type="evidence" value="ECO:0007669"/>
    <property type="project" value="InterPro"/>
</dbReference>
<keyword evidence="7" id="KW-1185">Reference proteome</keyword>
<dbReference type="Gene3D" id="3.40.50.1240">
    <property type="entry name" value="Phosphoglycerate mutase-like"/>
    <property type="match status" value="1"/>
</dbReference>
<dbReference type="Gene3D" id="3.30.420.10">
    <property type="entry name" value="Ribonuclease H-like superfamily/Ribonuclease H"/>
    <property type="match status" value="1"/>
</dbReference>
<dbReference type="InterPro" id="IPR029033">
    <property type="entry name" value="His_PPase_superfam"/>
</dbReference>
<reference evidence="6 7" key="1">
    <citation type="submission" date="2016-06" db="EMBL/GenBank/DDBJ databases">
        <authorList>
            <person name="Kjaerup R.B."/>
            <person name="Dalgaard T.S."/>
            <person name="Juul-Madsen H.R."/>
        </authorList>
    </citation>
    <scope>NUCLEOTIDE SEQUENCE [LARGE SCALE GENOMIC DNA]</scope>
    <source>
        <strain evidence="6 7">1245139.5</strain>
    </source>
</reference>
<dbReference type="SUPFAM" id="SSF53254">
    <property type="entry name" value="Phosphoglycerate mutase-like"/>
    <property type="match status" value="1"/>
</dbReference>
<evidence type="ECO:0000256" key="4">
    <source>
        <dbReference type="SAM" id="MobiDB-lite"/>
    </source>
</evidence>
<dbReference type="GO" id="GO:0016791">
    <property type="term" value="F:phosphatase activity"/>
    <property type="evidence" value="ECO:0007669"/>
    <property type="project" value="TreeGrafter"/>
</dbReference>
<dbReference type="FunFam" id="3.30.420.10:FF:000076">
    <property type="entry name" value="RBR-type E3 ubiquitin transferase"/>
    <property type="match status" value="1"/>
</dbReference>
<dbReference type="SMART" id="SM00855">
    <property type="entry name" value="PGAM"/>
    <property type="match status" value="1"/>
</dbReference>
<dbReference type="CDD" id="cd09279">
    <property type="entry name" value="RNase_HI_like"/>
    <property type="match status" value="1"/>
</dbReference>
<evidence type="ECO:0000256" key="2">
    <source>
        <dbReference type="PIRSR" id="PIRSR613078-1"/>
    </source>
</evidence>
<evidence type="ECO:0000313" key="6">
    <source>
        <dbReference type="EMBL" id="OBK17232.1"/>
    </source>
</evidence>
<evidence type="ECO:0000313" key="7">
    <source>
        <dbReference type="Proteomes" id="UP000093629"/>
    </source>
</evidence>
<dbReference type="PIRSF" id="PIRSF036922">
    <property type="entry name" value="RNaseH_PGAM"/>
    <property type="match status" value="1"/>
</dbReference>
<dbReference type="GO" id="GO:0003676">
    <property type="term" value="F:nucleic acid binding"/>
    <property type="evidence" value="ECO:0007669"/>
    <property type="project" value="InterPro"/>
</dbReference>
<evidence type="ECO:0000256" key="3">
    <source>
        <dbReference type="PIRSR" id="PIRSR613078-2"/>
    </source>
</evidence>
<dbReference type="InterPro" id="IPR013078">
    <property type="entry name" value="His_Pase_superF_clade-1"/>
</dbReference>
<organism evidence="6 7">
    <name type="scientific">Mycobacterium asiaticum</name>
    <dbReference type="NCBI Taxonomy" id="1790"/>
    <lineage>
        <taxon>Bacteria</taxon>
        <taxon>Bacillati</taxon>
        <taxon>Actinomycetota</taxon>
        <taxon>Actinomycetes</taxon>
        <taxon>Mycobacteriales</taxon>
        <taxon>Mycobacteriaceae</taxon>
        <taxon>Mycobacterium</taxon>
    </lineage>
</organism>
<dbReference type="Pfam" id="PF00300">
    <property type="entry name" value="His_Phos_1"/>
    <property type="match status" value="1"/>
</dbReference>
<feature type="region of interest" description="Disordered" evidence="4">
    <location>
        <begin position="152"/>
        <end position="173"/>
    </location>
</feature>
<dbReference type="GO" id="GO:0005737">
    <property type="term" value="C:cytoplasm"/>
    <property type="evidence" value="ECO:0007669"/>
    <property type="project" value="TreeGrafter"/>
</dbReference>
<dbReference type="OrthoDB" id="5296884at2"/>
<dbReference type="RefSeq" id="WP_065158085.1">
    <property type="nucleotide sequence ID" value="NZ_LZLQ01000051.1"/>
</dbReference>
<dbReference type="InterPro" id="IPR036397">
    <property type="entry name" value="RNaseH_sf"/>
</dbReference>
<gene>
    <name evidence="6" type="ORF">A5636_23040</name>
</gene>
<evidence type="ECO:0000259" key="5">
    <source>
        <dbReference type="PROSITE" id="PS50879"/>
    </source>
</evidence>
<feature type="active site" description="Proton donor/acceptor" evidence="2">
    <location>
        <position position="257"/>
    </location>
</feature>
<dbReference type="NCBIfam" id="NF005567">
    <property type="entry name" value="PRK07238.1"/>
    <property type="match status" value="1"/>
</dbReference>
<dbReference type="Proteomes" id="UP000093629">
    <property type="component" value="Unassembled WGS sequence"/>
</dbReference>
<evidence type="ECO:0000256" key="1">
    <source>
        <dbReference type="PIRSR" id="PIRSR036922-1"/>
    </source>
</evidence>